<evidence type="ECO:0000313" key="3">
    <source>
        <dbReference type="Proteomes" id="UP000002505"/>
    </source>
</evidence>
<dbReference type="Proteomes" id="UP000002505">
    <property type="component" value="Plasmid pACHL01"/>
</dbReference>
<evidence type="ECO:0000313" key="2">
    <source>
        <dbReference type="EMBL" id="ACL42254.1"/>
    </source>
</evidence>
<feature type="transmembrane region" description="Helical" evidence="1">
    <location>
        <begin position="40"/>
        <end position="61"/>
    </location>
</feature>
<geneLocation type="plasmid" evidence="2 3">
    <name>pACHL01</name>
</geneLocation>
<organism evidence="2 3">
    <name type="scientific">Pseudarthrobacter chlorophenolicus (strain ATCC 700700 / DSM 12829 / CIP 107037 / JCM 12360 / KCTC 9906 / NCIMB 13794 / A6)</name>
    <name type="common">Arthrobacter chlorophenolicus</name>
    <dbReference type="NCBI Taxonomy" id="452863"/>
    <lineage>
        <taxon>Bacteria</taxon>
        <taxon>Bacillati</taxon>
        <taxon>Actinomycetota</taxon>
        <taxon>Actinomycetes</taxon>
        <taxon>Micrococcales</taxon>
        <taxon>Micrococcaceae</taxon>
        <taxon>Pseudarthrobacter</taxon>
    </lineage>
</organism>
<dbReference type="KEGG" id="ach:Achl_4303"/>
<name>B8HIK7_PSECP</name>
<keyword evidence="2" id="KW-0614">Plasmid</keyword>
<evidence type="ECO:0000256" key="1">
    <source>
        <dbReference type="SAM" id="Phobius"/>
    </source>
</evidence>
<feature type="transmembrane region" description="Helical" evidence="1">
    <location>
        <begin position="67"/>
        <end position="85"/>
    </location>
</feature>
<reference evidence="2" key="1">
    <citation type="submission" date="2009-01" db="EMBL/GenBank/DDBJ databases">
        <title>Complete sequence of plasmid1 of Arthrobacter chlorophenolicus A6.</title>
        <authorList>
            <consortium name="US DOE Joint Genome Institute"/>
            <person name="Lucas S."/>
            <person name="Copeland A."/>
            <person name="Lapidus A."/>
            <person name="Glavina del Rio T."/>
            <person name="Tice H."/>
            <person name="Bruce D."/>
            <person name="Goodwin L."/>
            <person name="Pitluck S."/>
            <person name="Goltsman E."/>
            <person name="Clum A."/>
            <person name="Larimer F."/>
            <person name="Land M."/>
            <person name="Hauser L."/>
            <person name="Kyrpides N."/>
            <person name="Mikhailova N."/>
            <person name="Jansson J."/>
            <person name="Richardson P."/>
        </authorList>
    </citation>
    <scope>NUCLEOTIDE SEQUENCE [LARGE SCALE GENOMIC DNA]</scope>
    <source>
        <strain evidence="2">A6</strain>
        <plasmid evidence="2">pACHL01</plasmid>
    </source>
</reference>
<keyword evidence="3" id="KW-1185">Reference proteome</keyword>
<accession>B8HIK7</accession>
<keyword evidence="1" id="KW-1133">Transmembrane helix</keyword>
<dbReference type="EMBL" id="CP001342">
    <property type="protein sequence ID" value="ACL42254.1"/>
    <property type="molecule type" value="Genomic_DNA"/>
</dbReference>
<gene>
    <name evidence="2" type="ordered locus">Achl_4303</name>
</gene>
<sequence>MTPSDQGTPRPDRKGIVISPDDELYDIDNRPPNWELRLNLTIGLAIYVALAGVAPLFILHWLGLRQWALIGIPLAGAAAAVWCALRDLKRRGLQAKALYAARGGNPAGTSDILFGQMRYSIEPDGRWRWPEQTYSSD</sequence>
<dbReference type="AlphaFoldDB" id="B8HIK7"/>
<keyword evidence="1" id="KW-0472">Membrane</keyword>
<keyword evidence="1" id="KW-0812">Transmembrane</keyword>
<dbReference type="HOGENOM" id="CLU_1861066_0_0_11"/>
<proteinExistence type="predicted"/>
<protein>
    <submittedName>
        <fullName evidence="2">Uncharacterized protein</fullName>
    </submittedName>
</protein>